<dbReference type="AlphaFoldDB" id="A0AAN9RBQ0"/>
<name>A0AAN9RBQ0_PHACN</name>
<organism evidence="1 2">
    <name type="scientific">Phaseolus coccineus</name>
    <name type="common">Scarlet runner bean</name>
    <name type="synonym">Phaseolus multiflorus</name>
    <dbReference type="NCBI Taxonomy" id="3886"/>
    <lineage>
        <taxon>Eukaryota</taxon>
        <taxon>Viridiplantae</taxon>
        <taxon>Streptophyta</taxon>
        <taxon>Embryophyta</taxon>
        <taxon>Tracheophyta</taxon>
        <taxon>Spermatophyta</taxon>
        <taxon>Magnoliopsida</taxon>
        <taxon>eudicotyledons</taxon>
        <taxon>Gunneridae</taxon>
        <taxon>Pentapetalae</taxon>
        <taxon>rosids</taxon>
        <taxon>fabids</taxon>
        <taxon>Fabales</taxon>
        <taxon>Fabaceae</taxon>
        <taxon>Papilionoideae</taxon>
        <taxon>50 kb inversion clade</taxon>
        <taxon>NPAAA clade</taxon>
        <taxon>indigoferoid/millettioid clade</taxon>
        <taxon>Phaseoleae</taxon>
        <taxon>Phaseolus</taxon>
    </lineage>
</organism>
<comment type="caution">
    <text evidence="1">The sequence shown here is derived from an EMBL/GenBank/DDBJ whole genome shotgun (WGS) entry which is preliminary data.</text>
</comment>
<gene>
    <name evidence="1" type="ORF">VNO80_11768</name>
</gene>
<sequence length="81" mass="9438">MNKLSIKLFKFISIRTKDSFIFSSSSFVKKFFFKQLSVSPIGSSIFMGVTGSKAWYDLSYFAFKWLHILAMNILVDRSNRH</sequence>
<evidence type="ECO:0000313" key="1">
    <source>
        <dbReference type="EMBL" id="KAK7369725.1"/>
    </source>
</evidence>
<dbReference type="EMBL" id="JAYMYR010000004">
    <property type="protein sequence ID" value="KAK7369725.1"/>
    <property type="molecule type" value="Genomic_DNA"/>
</dbReference>
<protein>
    <submittedName>
        <fullName evidence="1">Uncharacterized protein</fullName>
    </submittedName>
</protein>
<accession>A0AAN9RBQ0</accession>
<proteinExistence type="predicted"/>
<dbReference type="Proteomes" id="UP001374584">
    <property type="component" value="Unassembled WGS sequence"/>
</dbReference>
<evidence type="ECO:0000313" key="2">
    <source>
        <dbReference type="Proteomes" id="UP001374584"/>
    </source>
</evidence>
<reference evidence="1 2" key="1">
    <citation type="submission" date="2024-01" db="EMBL/GenBank/DDBJ databases">
        <title>The genomes of 5 underutilized Papilionoideae crops provide insights into root nodulation and disease resistanc.</title>
        <authorList>
            <person name="Jiang F."/>
        </authorList>
    </citation>
    <scope>NUCLEOTIDE SEQUENCE [LARGE SCALE GENOMIC DNA]</scope>
    <source>
        <strain evidence="1">JINMINGXINNONG_FW02</strain>
        <tissue evidence="1">Leaves</tissue>
    </source>
</reference>
<keyword evidence="2" id="KW-1185">Reference proteome</keyword>